<evidence type="ECO:0000256" key="1">
    <source>
        <dbReference type="SAM" id="MobiDB-lite"/>
    </source>
</evidence>
<reference evidence="2" key="1">
    <citation type="journal article" date="2021" name="Sci. Rep.">
        <title>Diploid genomic architecture of Nitzschia inconspicua, an elite biomass production diatom.</title>
        <authorList>
            <person name="Oliver A."/>
            <person name="Podell S."/>
            <person name="Pinowska A."/>
            <person name="Traller J.C."/>
            <person name="Smith S.R."/>
            <person name="McClure R."/>
            <person name="Beliaev A."/>
            <person name="Bohutskyi P."/>
            <person name="Hill E.A."/>
            <person name="Rabines A."/>
            <person name="Zheng H."/>
            <person name="Allen L.Z."/>
            <person name="Kuo A."/>
            <person name="Grigoriev I.V."/>
            <person name="Allen A.E."/>
            <person name="Hazlebeck D."/>
            <person name="Allen E.E."/>
        </authorList>
    </citation>
    <scope>NUCLEOTIDE SEQUENCE</scope>
    <source>
        <strain evidence="2">Hildebrandi</strain>
    </source>
</reference>
<dbReference type="Proteomes" id="UP000693970">
    <property type="component" value="Unassembled WGS sequence"/>
</dbReference>
<proteinExistence type="predicted"/>
<accession>A0A9K3KLE7</accession>
<dbReference type="AlphaFoldDB" id="A0A9K3KLE7"/>
<name>A0A9K3KLE7_9STRA</name>
<feature type="region of interest" description="Disordered" evidence="1">
    <location>
        <begin position="110"/>
        <end position="131"/>
    </location>
</feature>
<sequence>MILTVNNNSVYSTADLIGGDVGSKAGLLALVSRQKLCNVTSESEAARRYNGQLSKTNKMVFGTVLSVDTAVNPTTNRSTTTVVLQNMTFGGGVTTRKSLNVRSVHAAVAPEEEEKISSLRPPNHPTSPLEPTMMTTPLEPILTILQLLLQVQFCGQ</sequence>
<protein>
    <submittedName>
        <fullName evidence="2">Uncharacterized protein</fullName>
    </submittedName>
</protein>
<dbReference type="OrthoDB" id="51477at2759"/>
<keyword evidence="3" id="KW-1185">Reference proteome</keyword>
<gene>
    <name evidence="2" type="ORF">IV203_033349</name>
</gene>
<reference evidence="2" key="2">
    <citation type="submission" date="2021-04" db="EMBL/GenBank/DDBJ databases">
        <authorList>
            <person name="Podell S."/>
        </authorList>
    </citation>
    <scope>NUCLEOTIDE SEQUENCE</scope>
    <source>
        <strain evidence="2">Hildebrandi</strain>
    </source>
</reference>
<evidence type="ECO:0000313" key="3">
    <source>
        <dbReference type="Proteomes" id="UP000693970"/>
    </source>
</evidence>
<comment type="caution">
    <text evidence="2">The sequence shown here is derived from an EMBL/GenBank/DDBJ whole genome shotgun (WGS) entry which is preliminary data.</text>
</comment>
<evidence type="ECO:0000313" key="2">
    <source>
        <dbReference type="EMBL" id="KAG7345818.1"/>
    </source>
</evidence>
<organism evidence="2 3">
    <name type="scientific">Nitzschia inconspicua</name>
    <dbReference type="NCBI Taxonomy" id="303405"/>
    <lineage>
        <taxon>Eukaryota</taxon>
        <taxon>Sar</taxon>
        <taxon>Stramenopiles</taxon>
        <taxon>Ochrophyta</taxon>
        <taxon>Bacillariophyta</taxon>
        <taxon>Bacillariophyceae</taxon>
        <taxon>Bacillariophycidae</taxon>
        <taxon>Bacillariales</taxon>
        <taxon>Bacillariaceae</taxon>
        <taxon>Nitzschia</taxon>
    </lineage>
</organism>
<dbReference type="EMBL" id="JAGRRH010000022">
    <property type="protein sequence ID" value="KAG7345818.1"/>
    <property type="molecule type" value="Genomic_DNA"/>
</dbReference>